<dbReference type="EMBL" id="JAOPKD010000003">
    <property type="protein sequence ID" value="MCU4726500.1"/>
    <property type="molecule type" value="Genomic_DNA"/>
</dbReference>
<comment type="caution">
    <text evidence="3">The sequence shown here is derived from an EMBL/GenBank/DDBJ whole genome shotgun (WGS) entry which is preliminary data.</text>
</comment>
<evidence type="ECO:0000313" key="4">
    <source>
        <dbReference type="Proteomes" id="UP001208186"/>
    </source>
</evidence>
<evidence type="ECO:0000313" key="3">
    <source>
        <dbReference type="EMBL" id="MCU4726500.1"/>
    </source>
</evidence>
<protein>
    <submittedName>
        <fullName evidence="3">Uncharacterized protein</fullName>
    </submittedName>
</protein>
<gene>
    <name evidence="3" type="ORF">OB914_05915</name>
    <name evidence="2" type="ORF">OB916_09975</name>
</gene>
<dbReference type="Proteomes" id="UP001209746">
    <property type="component" value="Unassembled WGS sequence"/>
</dbReference>
<dbReference type="AlphaFoldDB" id="A0AAE3IDK3"/>
<accession>A0AAE3IDK3</accession>
<dbReference type="Proteomes" id="UP001208186">
    <property type="component" value="Unassembled WGS sequence"/>
</dbReference>
<feature type="transmembrane region" description="Helical" evidence="1">
    <location>
        <begin position="73"/>
        <end position="101"/>
    </location>
</feature>
<organism evidence="3 5">
    <name type="scientific">Halapricum hydrolyticum</name>
    <dbReference type="NCBI Taxonomy" id="2979991"/>
    <lineage>
        <taxon>Archaea</taxon>
        <taxon>Methanobacteriati</taxon>
        <taxon>Methanobacteriota</taxon>
        <taxon>Stenosarchaea group</taxon>
        <taxon>Halobacteria</taxon>
        <taxon>Halobacteriales</taxon>
        <taxon>Haloarculaceae</taxon>
        <taxon>Halapricum</taxon>
    </lineage>
</organism>
<evidence type="ECO:0000313" key="2">
    <source>
        <dbReference type="EMBL" id="MCU4718387.1"/>
    </source>
</evidence>
<dbReference type="EMBL" id="JAOPKC010000010">
    <property type="protein sequence ID" value="MCU4718387.1"/>
    <property type="molecule type" value="Genomic_DNA"/>
</dbReference>
<name>A0AAE3IDK3_9EURY</name>
<keyword evidence="4" id="KW-1185">Reference proteome</keyword>
<dbReference type="RefSeq" id="WP_315909141.1">
    <property type="nucleotide sequence ID" value="NZ_JAOPKC010000010.1"/>
</dbReference>
<sequence length="102" mass="10948">MPSRAEKTVAMYQSEQAESYTQAVRTLEERGKIDSDASEGEKLATLSRVAVAQVQTEESASDSQKSRIPWDTVSFVIGIVGLLLIVGLLIGSVAFAASVFLL</sequence>
<keyword evidence="1" id="KW-0472">Membrane</keyword>
<proteinExistence type="predicted"/>
<keyword evidence="1" id="KW-0812">Transmembrane</keyword>
<evidence type="ECO:0000256" key="1">
    <source>
        <dbReference type="SAM" id="Phobius"/>
    </source>
</evidence>
<reference evidence="3" key="1">
    <citation type="submission" date="2023-02" db="EMBL/GenBank/DDBJ databases">
        <title>Enrichment on poylsaccharides allowed isolation of novel metabolic and taxonomic groups of Haloarchaea.</title>
        <authorList>
            <person name="Sorokin D.Y."/>
            <person name="Elcheninov A.G."/>
            <person name="Khizhniak T.V."/>
            <person name="Kolganova T.V."/>
            <person name="Kublanov I.V."/>
        </authorList>
    </citation>
    <scope>NUCLEOTIDE SEQUENCE</scope>
    <source>
        <strain evidence="2 4">HArc-curdl5-1</strain>
        <strain evidence="3">HArc-curdl7</strain>
    </source>
</reference>
<evidence type="ECO:0000313" key="5">
    <source>
        <dbReference type="Proteomes" id="UP001209746"/>
    </source>
</evidence>
<keyword evidence="1" id="KW-1133">Transmembrane helix</keyword>